<dbReference type="PANTHER" id="PTHR44186">
    <property type="match status" value="1"/>
</dbReference>
<dbReference type="Proteomes" id="UP000291562">
    <property type="component" value="Chromosome"/>
</dbReference>
<evidence type="ECO:0000256" key="1">
    <source>
        <dbReference type="ARBA" id="ARBA00022737"/>
    </source>
</evidence>
<reference evidence="6 7" key="1">
    <citation type="submission" date="2019-01" db="EMBL/GenBank/DDBJ databases">
        <title>Pseudolysobacter antarctica gen. nov., sp. nov., isolated from Fildes Peninsula, Antarctica.</title>
        <authorList>
            <person name="Wei Z."/>
            <person name="Peng F."/>
        </authorList>
    </citation>
    <scope>NUCLEOTIDE SEQUENCE [LARGE SCALE GENOMIC DNA]</scope>
    <source>
        <strain evidence="6 7">AQ6-296</strain>
    </source>
</reference>
<dbReference type="SUPFAM" id="SSF48452">
    <property type="entry name" value="TPR-like"/>
    <property type="match status" value="2"/>
</dbReference>
<dbReference type="SMART" id="SM00028">
    <property type="entry name" value="TPR"/>
    <property type="match status" value="5"/>
</dbReference>
<dbReference type="Pfam" id="PF00515">
    <property type="entry name" value="TPR_1"/>
    <property type="match status" value="1"/>
</dbReference>
<evidence type="ECO:0000256" key="3">
    <source>
        <dbReference type="PROSITE-ProRule" id="PRU00339"/>
    </source>
</evidence>
<evidence type="ECO:0000313" key="6">
    <source>
        <dbReference type="EMBL" id="QBB68910.1"/>
    </source>
</evidence>
<name>A0A411HEJ6_9GAMM</name>
<proteinExistence type="predicted"/>
<feature type="repeat" description="TPR" evidence="3">
    <location>
        <begin position="211"/>
        <end position="244"/>
    </location>
</feature>
<evidence type="ECO:0000256" key="4">
    <source>
        <dbReference type="SAM" id="MobiDB-lite"/>
    </source>
</evidence>
<gene>
    <name evidence="6" type="ORF">ELE36_00135</name>
</gene>
<dbReference type="Gene3D" id="1.25.40.10">
    <property type="entry name" value="Tetratricopeptide repeat domain"/>
    <property type="match status" value="3"/>
</dbReference>
<accession>A0A411HEJ6</accession>
<dbReference type="EMBL" id="CP035704">
    <property type="protein sequence ID" value="QBB68910.1"/>
    <property type="molecule type" value="Genomic_DNA"/>
</dbReference>
<keyword evidence="7" id="KW-1185">Reference proteome</keyword>
<keyword evidence="2 3" id="KW-0802">TPR repeat</keyword>
<dbReference type="PROSITE" id="PS50293">
    <property type="entry name" value="TPR_REGION"/>
    <property type="match status" value="1"/>
</dbReference>
<dbReference type="AlphaFoldDB" id="A0A411HEJ6"/>
<dbReference type="InterPro" id="IPR011990">
    <property type="entry name" value="TPR-like_helical_dom_sf"/>
</dbReference>
<evidence type="ECO:0000313" key="7">
    <source>
        <dbReference type="Proteomes" id="UP000291562"/>
    </source>
</evidence>
<sequence>MPLELSRQGATLGTSSNAASWQPELLRLGELLIMQTQKLSLKKWCTAVAFGLAITSIGFIPVYAASYASPDGSSSKKKDEKNEYPNATRRDPKNDLSEKGSKDLNKAFDLLDKNQFDAAQELLAKVASDSHSGKYGQAKALQGEAQIKQEKDDYDGAIQLIQQAIAIDALPNREQFAAMYQIAQLQMQQEKYQDALTSLDAWQKATLTEKAEVYALRGNSYYRLEKYPEAIEALNKAISLAPDKPNDSWTEILMASYFETKQFDEAGKIAQAQLAKDPNNLKLIQRLAAVYINAKQDQKALDLLAAAKTKGLITTEDDYKHLAQLYANADKPKDGAPVLEEGLSKGIVKPTYDNYKLLGDMYAQSEDDTHALAAYAKASPLAKDGNVDYQRGYILFYSDHSKEAKEAFSQAISKGGLRQQGEAYLLRGDAENDLGESAAAIADYEKATGFPSSKPMADQRLKALRGGVKIQKKKK</sequence>
<evidence type="ECO:0000256" key="5">
    <source>
        <dbReference type="SAM" id="Phobius"/>
    </source>
</evidence>
<feature type="transmembrane region" description="Helical" evidence="5">
    <location>
        <begin position="44"/>
        <end position="64"/>
    </location>
</feature>
<keyword evidence="5" id="KW-0812">Transmembrane</keyword>
<evidence type="ECO:0000256" key="2">
    <source>
        <dbReference type="ARBA" id="ARBA00022803"/>
    </source>
</evidence>
<feature type="region of interest" description="Disordered" evidence="4">
    <location>
        <begin position="68"/>
        <end position="101"/>
    </location>
</feature>
<dbReference type="Pfam" id="PF14559">
    <property type="entry name" value="TPR_19"/>
    <property type="match status" value="1"/>
</dbReference>
<keyword evidence="5" id="KW-0472">Membrane</keyword>
<keyword evidence="5" id="KW-1133">Transmembrane helix</keyword>
<organism evidence="6 7">
    <name type="scientific">Pseudolysobacter antarcticus</name>
    <dbReference type="NCBI Taxonomy" id="2511995"/>
    <lineage>
        <taxon>Bacteria</taxon>
        <taxon>Pseudomonadati</taxon>
        <taxon>Pseudomonadota</taxon>
        <taxon>Gammaproteobacteria</taxon>
        <taxon>Lysobacterales</taxon>
        <taxon>Rhodanobacteraceae</taxon>
        <taxon>Pseudolysobacter</taxon>
    </lineage>
</organism>
<protein>
    <submittedName>
        <fullName evidence="6">Tetratricopeptide repeat protein</fullName>
    </submittedName>
</protein>
<keyword evidence="1" id="KW-0677">Repeat</keyword>
<feature type="compositionally biased region" description="Basic and acidic residues" evidence="4">
    <location>
        <begin position="74"/>
        <end position="101"/>
    </location>
</feature>
<dbReference type="PANTHER" id="PTHR44186:SF1">
    <property type="entry name" value="BARDET-BIEDL SYNDROME 4 PROTEIN"/>
    <property type="match status" value="1"/>
</dbReference>
<dbReference type="PROSITE" id="PS50005">
    <property type="entry name" value="TPR"/>
    <property type="match status" value="1"/>
</dbReference>
<dbReference type="KEGG" id="xbc:ELE36_00135"/>
<dbReference type="Pfam" id="PF13432">
    <property type="entry name" value="TPR_16"/>
    <property type="match status" value="1"/>
</dbReference>
<dbReference type="InterPro" id="IPR019734">
    <property type="entry name" value="TPR_rpt"/>
</dbReference>
<dbReference type="OrthoDB" id="5964849at2"/>